<dbReference type="OrthoDB" id="9814063at2"/>
<sequence length="636" mass="69749">MRSLTLIFTIFCTCVLAAQKEADYYTISKISIPESIKLEVGGMDFMPDGRLAICTRRGEVWLAADLEDQTTWQLFTRGLHEPLGLTVNDGAIYVSQRGEVTKLTDTNGDDRADVFETVYELPLTGNYHEYHYGPLFLSDGSMLATLNVGWEGGGVSRVPWRGWMMRYDPAAKKLKPYAAGLRSPAGFGTNPEGDVFVAENQGDWIGSGRITHLVEGDFAGHKASLNWADQPDSKVTVRPEDIHDDYGTMYAAHQKVPGLKQPAVWFPHGILGISTAAIIADRTEGGFGPFAGQLFVSDQGQSKIMRVALEKVEGEYQGAVFPFREGYSSGLLRLDFDANNTLWAGQTARGWAATGGKEFALEGLKWTGKVPFEMHAIRATKEGLDVTFTKRVNPVGVKPGAFSLQNFTYKYHKSYGSPVIDLEENEVTSATLLPDGKTVRLVLGGYRPGYIYEVKVKGLRSADGTNLLHDFGYYTLNAIPGGAGAGAMAAEGAKKDLKASPKRPVEMPAAWNGEFDVDILLETEHGMKYKQNYLTVKAGSKVRFTFRNPDDMQHNFVLTSGKKGDKVGQKAGGMGLKGIAKGHIPDMPEVLVHTSLVEPETEEVIFFEAPDKPGIYEFVCTVPGHYQQMRGVLKVE</sequence>
<feature type="domain" description="Blue (type 1) copper" evidence="6">
    <location>
        <begin position="524"/>
        <end position="636"/>
    </location>
</feature>
<dbReference type="Gene3D" id="2.60.40.1220">
    <property type="match status" value="1"/>
</dbReference>
<keyword evidence="5" id="KW-0186">Copper</keyword>
<reference evidence="8 9" key="1">
    <citation type="submission" date="2019-08" db="EMBL/GenBank/DDBJ databases">
        <title>Lewinella sp. strain SSH13 Genome sequencing and assembly.</title>
        <authorList>
            <person name="Kim I."/>
        </authorList>
    </citation>
    <scope>NUCLEOTIDE SEQUENCE [LARGE SCALE GENOMIC DNA]</scope>
    <source>
        <strain evidence="8 9">SSH13</strain>
    </source>
</reference>
<dbReference type="EMBL" id="VOXD01000001">
    <property type="protein sequence ID" value="TXF91782.1"/>
    <property type="molecule type" value="Genomic_DNA"/>
</dbReference>
<protein>
    <submittedName>
        <fullName evidence="8">Auracyanin family protein</fullName>
    </submittedName>
</protein>
<dbReference type="RefSeq" id="WP_147928823.1">
    <property type="nucleotide sequence ID" value="NZ_VOXD01000001.1"/>
</dbReference>
<dbReference type="PANTHER" id="PTHR33546">
    <property type="entry name" value="LARGE, MULTIFUNCTIONAL SECRETED PROTEIN-RELATED"/>
    <property type="match status" value="1"/>
</dbReference>
<dbReference type="GO" id="GO:0009055">
    <property type="term" value="F:electron transfer activity"/>
    <property type="evidence" value="ECO:0007669"/>
    <property type="project" value="InterPro"/>
</dbReference>
<dbReference type="AlphaFoldDB" id="A0A5C7G1I2"/>
<feature type="domain" description="DUF7133" evidence="7">
    <location>
        <begin position="73"/>
        <end position="203"/>
    </location>
</feature>
<evidence type="ECO:0000256" key="2">
    <source>
        <dbReference type="ARBA" id="ARBA00022723"/>
    </source>
</evidence>
<dbReference type="InterPro" id="IPR011041">
    <property type="entry name" value="Quinoprot_gluc/sorb_DH_b-prop"/>
</dbReference>
<evidence type="ECO:0000256" key="4">
    <source>
        <dbReference type="ARBA" id="ARBA00022982"/>
    </source>
</evidence>
<keyword evidence="3" id="KW-0732">Signal</keyword>
<dbReference type="CDD" id="cd04233">
    <property type="entry name" value="Auracyanin"/>
    <property type="match status" value="1"/>
</dbReference>
<keyword evidence="4" id="KW-0249">Electron transport</keyword>
<evidence type="ECO:0000256" key="1">
    <source>
        <dbReference type="ARBA" id="ARBA00022448"/>
    </source>
</evidence>
<evidence type="ECO:0000313" key="9">
    <source>
        <dbReference type="Proteomes" id="UP000321907"/>
    </source>
</evidence>
<keyword evidence="1" id="KW-0813">Transport</keyword>
<dbReference type="GO" id="GO:0005507">
    <property type="term" value="F:copper ion binding"/>
    <property type="evidence" value="ECO:0007669"/>
    <property type="project" value="InterPro"/>
</dbReference>
<evidence type="ECO:0000259" key="7">
    <source>
        <dbReference type="Pfam" id="PF23500"/>
    </source>
</evidence>
<dbReference type="Proteomes" id="UP000321907">
    <property type="component" value="Unassembled WGS sequence"/>
</dbReference>
<dbReference type="Pfam" id="PF00127">
    <property type="entry name" value="Copper-bind"/>
    <property type="match status" value="1"/>
</dbReference>
<evidence type="ECO:0000259" key="6">
    <source>
        <dbReference type="Pfam" id="PF00127"/>
    </source>
</evidence>
<proteinExistence type="predicted"/>
<name>A0A5C7G1I2_9BACT</name>
<dbReference type="PROSITE" id="PS00196">
    <property type="entry name" value="COPPER_BLUE"/>
    <property type="match status" value="1"/>
</dbReference>
<dbReference type="InterPro" id="IPR008972">
    <property type="entry name" value="Cupredoxin"/>
</dbReference>
<dbReference type="InterPro" id="IPR000923">
    <property type="entry name" value="BlueCu_1"/>
</dbReference>
<keyword evidence="9" id="KW-1185">Reference proteome</keyword>
<dbReference type="InterPro" id="IPR028871">
    <property type="entry name" value="BlueCu_1_BS"/>
</dbReference>
<gene>
    <name evidence="8" type="ORF">FUA23_00940</name>
</gene>
<dbReference type="Pfam" id="PF23500">
    <property type="entry name" value="DUF7133"/>
    <property type="match status" value="1"/>
</dbReference>
<evidence type="ECO:0000313" key="8">
    <source>
        <dbReference type="EMBL" id="TXF91782.1"/>
    </source>
</evidence>
<dbReference type="Gene3D" id="2.60.40.420">
    <property type="entry name" value="Cupredoxins - blue copper proteins"/>
    <property type="match status" value="1"/>
</dbReference>
<dbReference type="InterPro" id="IPR014755">
    <property type="entry name" value="Cu-Rt/internalin_Ig-like"/>
</dbReference>
<dbReference type="SUPFAM" id="SSF50952">
    <property type="entry name" value="Soluble quinoprotein glucose dehydrogenase"/>
    <property type="match status" value="1"/>
</dbReference>
<comment type="caution">
    <text evidence="8">The sequence shown here is derived from an EMBL/GenBank/DDBJ whole genome shotgun (WGS) entry which is preliminary data.</text>
</comment>
<dbReference type="PANTHER" id="PTHR33546:SF1">
    <property type="entry name" value="LARGE, MULTIFUNCTIONAL SECRETED PROTEIN"/>
    <property type="match status" value="1"/>
</dbReference>
<evidence type="ECO:0000256" key="3">
    <source>
        <dbReference type="ARBA" id="ARBA00022729"/>
    </source>
</evidence>
<evidence type="ECO:0000256" key="5">
    <source>
        <dbReference type="ARBA" id="ARBA00023008"/>
    </source>
</evidence>
<keyword evidence="2" id="KW-0479">Metal-binding</keyword>
<dbReference type="Gene3D" id="2.120.10.30">
    <property type="entry name" value="TolB, C-terminal domain"/>
    <property type="match status" value="1"/>
</dbReference>
<dbReference type="SUPFAM" id="SSF49503">
    <property type="entry name" value="Cupredoxins"/>
    <property type="match status" value="1"/>
</dbReference>
<organism evidence="8 9">
    <name type="scientific">Neolewinella aurantiaca</name>
    <dbReference type="NCBI Taxonomy" id="2602767"/>
    <lineage>
        <taxon>Bacteria</taxon>
        <taxon>Pseudomonadati</taxon>
        <taxon>Bacteroidota</taxon>
        <taxon>Saprospiria</taxon>
        <taxon>Saprospirales</taxon>
        <taxon>Lewinellaceae</taxon>
        <taxon>Neolewinella</taxon>
    </lineage>
</organism>
<dbReference type="InterPro" id="IPR011042">
    <property type="entry name" value="6-blade_b-propeller_TolB-like"/>
</dbReference>
<dbReference type="InterPro" id="IPR055557">
    <property type="entry name" value="DUF7133"/>
</dbReference>
<accession>A0A5C7G1I2</accession>